<feature type="compositionally biased region" description="Basic residues" evidence="1">
    <location>
        <begin position="47"/>
        <end position="56"/>
    </location>
</feature>
<protein>
    <submittedName>
        <fullName evidence="2">Uncharacterized protein</fullName>
    </submittedName>
</protein>
<reference evidence="2 3" key="1">
    <citation type="submission" date="2020-02" db="EMBL/GenBank/DDBJ databases">
        <title>Draft genome sequence of Haematococcus lacustris strain NIES-144.</title>
        <authorList>
            <person name="Morimoto D."/>
            <person name="Nakagawa S."/>
            <person name="Yoshida T."/>
            <person name="Sawayama S."/>
        </authorList>
    </citation>
    <scope>NUCLEOTIDE SEQUENCE [LARGE SCALE GENOMIC DNA]</scope>
    <source>
        <strain evidence="2 3">NIES-144</strain>
    </source>
</reference>
<dbReference type="EMBL" id="BLLF01003170">
    <property type="protein sequence ID" value="GFH26576.1"/>
    <property type="molecule type" value="Genomic_DNA"/>
</dbReference>
<proteinExistence type="predicted"/>
<dbReference type="AlphaFoldDB" id="A0A6A0A2U2"/>
<evidence type="ECO:0000313" key="2">
    <source>
        <dbReference type="EMBL" id="GFH26576.1"/>
    </source>
</evidence>
<accession>A0A6A0A2U2</accession>
<feature type="region of interest" description="Disordered" evidence="1">
    <location>
        <begin position="45"/>
        <end position="64"/>
    </location>
</feature>
<organism evidence="2 3">
    <name type="scientific">Haematococcus lacustris</name>
    <name type="common">Green alga</name>
    <name type="synonym">Haematococcus pluvialis</name>
    <dbReference type="NCBI Taxonomy" id="44745"/>
    <lineage>
        <taxon>Eukaryota</taxon>
        <taxon>Viridiplantae</taxon>
        <taxon>Chlorophyta</taxon>
        <taxon>core chlorophytes</taxon>
        <taxon>Chlorophyceae</taxon>
        <taxon>CS clade</taxon>
        <taxon>Chlamydomonadales</taxon>
        <taxon>Haematococcaceae</taxon>
        <taxon>Haematococcus</taxon>
    </lineage>
</organism>
<dbReference type="Proteomes" id="UP000485058">
    <property type="component" value="Unassembled WGS sequence"/>
</dbReference>
<keyword evidence="3" id="KW-1185">Reference proteome</keyword>
<name>A0A6A0A2U2_HAELA</name>
<gene>
    <name evidence="2" type="ORF">HaLaN_24750</name>
</gene>
<sequence length="64" mass="6839">MVPLAGPGHPWGHWQFLQEVEALSMELCGCVKQVVTFFGNAAPQAAKRIKPPKSKAGKATQPPA</sequence>
<evidence type="ECO:0000256" key="1">
    <source>
        <dbReference type="SAM" id="MobiDB-lite"/>
    </source>
</evidence>
<evidence type="ECO:0000313" key="3">
    <source>
        <dbReference type="Proteomes" id="UP000485058"/>
    </source>
</evidence>
<comment type="caution">
    <text evidence="2">The sequence shown here is derived from an EMBL/GenBank/DDBJ whole genome shotgun (WGS) entry which is preliminary data.</text>
</comment>